<reference evidence="2" key="1">
    <citation type="submission" date="2013-07" db="EMBL/GenBank/DDBJ databases">
        <title>Genomic characterization of AAV1 and evidence of other flexiviruses in Oklahoma Tallgrass Prairie Preserve revealed by sequence analysis and genomic organization.</title>
        <authorList>
            <person name="Dutta M."/>
            <person name="Sokhandan Bashir N."/>
            <person name="Melcher U."/>
        </authorList>
    </citation>
    <scope>NUCLEOTIDE SEQUENCE</scope>
    <source>
        <strain evidence="2">05TGP00147B</strain>
    </source>
</reference>
<dbReference type="GO" id="GO:0005524">
    <property type="term" value="F:ATP binding"/>
    <property type="evidence" value="ECO:0007669"/>
    <property type="project" value="InterPro"/>
</dbReference>
<feature type="domain" description="(+)RNA virus helicase C-terminal" evidence="1">
    <location>
        <begin position="24"/>
        <end position="96"/>
    </location>
</feature>
<dbReference type="Pfam" id="PF01443">
    <property type="entry name" value="Viral_helicase1"/>
    <property type="match status" value="1"/>
</dbReference>
<sequence>LAVTGGTPDPPCLEGTGIRAPSPRAHIVDEYPAVADHSNALVLLADPLQHRSAALPAHFIGRVSHRFGKATCELLSKFGILCSSQLEDSVTRANIFEEALLAPSSP</sequence>
<feature type="non-terminal residue" evidence="2">
    <location>
        <position position="1"/>
    </location>
</feature>
<dbReference type="EMBL" id="KF421938">
    <property type="protein sequence ID" value="AHB87073.1"/>
    <property type="molecule type" value="Genomic_RNA"/>
</dbReference>
<dbReference type="InterPro" id="IPR027351">
    <property type="entry name" value="(+)RNA_virus_helicase_core_dom"/>
</dbReference>
<evidence type="ECO:0000259" key="1">
    <source>
        <dbReference type="Pfam" id="PF01443"/>
    </source>
</evidence>
<name>V5V1U6_9VIRU</name>
<evidence type="ECO:0000313" key="2">
    <source>
        <dbReference type="EMBL" id="AHB87073.1"/>
    </source>
</evidence>
<organism evidence="2">
    <name type="scientific">Salvia virus</name>
    <dbReference type="NCBI Taxonomy" id="1417309"/>
    <lineage>
        <taxon>Viruses</taxon>
    </lineage>
</organism>
<feature type="non-terminal residue" evidence="2">
    <location>
        <position position="106"/>
    </location>
</feature>
<accession>V5V1U6</accession>
<protein>
    <submittedName>
        <fullName evidence="2">Putative triple gene block protein 1</fullName>
    </submittedName>
</protein>
<proteinExistence type="predicted"/>